<evidence type="ECO:0000313" key="2">
    <source>
        <dbReference type="Proteomes" id="UP001281003"/>
    </source>
</evidence>
<reference evidence="1" key="2">
    <citation type="submission" date="2023-07" db="EMBL/GenBank/DDBJ databases">
        <authorList>
            <consortium name="Lawrence Berkeley National Laboratory"/>
            <person name="Haridas S."/>
            <person name="Hensen N."/>
            <person name="Bonometti L."/>
            <person name="Westerberg I."/>
            <person name="Brannstrom I.O."/>
            <person name="Guillou S."/>
            <person name="Cros-Aarteil S."/>
            <person name="Calhoun S."/>
            <person name="Kuo A."/>
            <person name="Mondo S."/>
            <person name="Pangilinan J."/>
            <person name="Riley R."/>
            <person name="LaButti K."/>
            <person name="Andreopoulos B."/>
            <person name="Lipzen A."/>
            <person name="Chen C."/>
            <person name="Yanf M."/>
            <person name="Daum C."/>
            <person name="Ng V."/>
            <person name="Clum A."/>
            <person name="Steindorff A."/>
            <person name="Ohm R."/>
            <person name="Martin F."/>
            <person name="Silar P."/>
            <person name="Natvig D."/>
            <person name="Lalanne C."/>
            <person name="Gautier V."/>
            <person name="Ament-velasquez S.L."/>
            <person name="Kruys A."/>
            <person name="Hutchinson M.I."/>
            <person name="Powell A.J."/>
            <person name="Barry K."/>
            <person name="Miller A.N."/>
            <person name="Grigoriev I.V."/>
            <person name="Debuchy R."/>
            <person name="Gladieux P."/>
            <person name="Thoren M.H."/>
            <person name="Johannesson H."/>
        </authorList>
    </citation>
    <scope>NUCLEOTIDE SEQUENCE</scope>
    <source>
        <strain evidence="1">FGSC 1904</strain>
    </source>
</reference>
<keyword evidence="2" id="KW-1185">Reference proteome</keyword>
<comment type="caution">
    <text evidence="1">The sequence shown here is derived from an EMBL/GenBank/DDBJ whole genome shotgun (WGS) entry which is preliminary data.</text>
</comment>
<evidence type="ECO:0000313" key="1">
    <source>
        <dbReference type="EMBL" id="KAK3403415.1"/>
    </source>
</evidence>
<protein>
    <submittedName>
        <fullName evidence="1">Uncharacterized protein</fullName>
    </submittedName>
</protein>
<accession>A0AAE0PNT3</accession>
<gene>
    <name evidence="1" type="ORF">B0T20DRAFT_26092</name>
</gene>
<sequence length="175" mass="19209">MVPVETPLFMLTSVYTMENGASSLCNLCKRLSLTEMKGDTAQPHQPSYLALKQSVEAGCQLCGFIWTALGQCKSVDGIVTGAQVLERVSEEYPGREISFSACGLAAIDRGTSYLDYMDVYTSGEVPDCESDDETVDPTLHPDCQLALSGRLHVYAEEGQYRHTWLPLVFVLPDLC</sequence>
<proteinExistence type="predicted"/>
<reference evidence="1" key="1">
    <citation type="journal article" date="2023" name="Mol. Phylogenet. Evol.">
        <title>Genome-scale phylogeny and comparative genomics of the fungal order Sordariales.</title>
        <authorList>
            <person name="Hensen N."/>
            <person name="Bonometti L."/>
            <person name="Westerberg I."/>
            <person name="Brannstrom I.O."/>
            <person name="Guillou S."/>
            <person name="Cros-Aarteil S."/>
            <person name="Calhoun S."/>
            <person name="Haridas S."/>
            <person name="Kuo A."/>
            <person name="Mondo S."/>
            <person name="Pangilinan J."/>
            <person name="Riley R."/>
            <person name="LaButti K."/>
            <person name="Andreopoulos B."/>
            <person name="Lipzen A."/>
            <person name="Chen C."/>
            <person name="Yan M."/>
            <person name="Daum C."/>
            <person name="Ng V."/>
            <person name="Clum A."/>
            <person name="Steindorff A."/>
            <person name="Ohm R.A."/>
            <person name="Martin F."/>
            <person name="Silar P."/>
            <person name="Natvig D.O."/>
            <person name="Lalanne C."/>
            <person name="Gautier V."/>
            <person name="Ament-Velasquez S.L."/>
            <person name="Kruys A."/>
            <person name="Hutchinson M.I."/>
            <person name="Powell A.J."/>
            <person name="Barry K."/>
            <person name="Miller A.N."/>
            <person name="Grigoriev I.V."/>
            <person name="Debuchy R."/>
            <person name="Gladieux P."/>
            <person name="Hiltunen Thoren M."/>
            <person name="Johannesson H."/>
        </authorList>
    </citation>
    <scope>NUCLEOTIDE SEQUENCE</scope>
    <source>
        <strain evidence="1">FGSC 1904</strain>
    </source>
</reference>
<dbReference type="AlphaFoldDB" id="A0AAE0PNT3"/>
<dbReference type="EMBL" id="JAUTDP010000001">
    <property type="protein sequence ID" value="KAK3403415.1"/>
    <property type="molecule type" value="Genomic_DNA"/>
</dbReference>
<dbReference type="Proteomes" id="UP001281003">
    <property type="component" value="Unassembled WGS sequence"/>
</dbReference>
<name>A0AAE0PNT3_SORBR</name>
<organism evidence="1 2">
    <name type="scientific">Sordaria brevicollis</name>
    <dbReference type="NCBI Taxonomy" id="83679"/>
    <lineage>
        <taxon>Eukaryota</taxon>
        <taxon>Fungi</taxon>
        <taxon>Dikarya</taxon>
        <taxon>Ascomycota</taxon>
        <taxon>Pezizomycotina</taxon>
        <taxon>Sordariomycetes</taxon>
        <taxon>Sordariomycetidae</taxon>
        <taxon>Sordariales</taxon>
        <taxon>Sordariaceae</taxon>
        <taxon>Sordaria</taxon>
    </lineage>
</organism>